<dbReference type="FunCoup" id="K3YGK0">
    <property type="interactions" value="1718"/>
</dbReference>
<dbReference type="STRING" id="4555.K3YGK0"/>
<evidence type="ECO:0000256" key="2">
    <source>
        <dbReference type="SAM" id="Coils"/>
    </source>
</evidence>
<feature type="coiled-coil region" evidence="2">
    <location>
        <begin position="163"/>
        <end position="190"/>
    </location>
</feature>
<name>K3YGK0_SETIT</name>
<proteinExistence type="inferred from homology"/>
<feature type="region of interest" description="Disordered" evidence="3">
    <location>
        <begin position="606"/>
        <end position="671"/>
    </location>
</feature>
<dbReference type="InParanoid" id="K3YGK0"/>
<evidence type="ECO:0008006" key="6">
    <source>
        <dbReference type="Google" id="ProtNLM"/>
    </source>
</evidence>
<protein>
    <recommendedName>
        <fullName evidence="6">IST1-like protein</fullName>
    </recommendedName>
</protein>
<feature type="compositionally biased region" description="Polar residues" evidence="3">
    <location>
        <begin position="400"/>
        <end position="415"/>
    </location>
</feature>
<evidence type="ECO:0000256" key="3">
    <source>
        <dbReference type="SAM" id="MobiDB-lite"/>
    </source>
</evidence>
<feature type="coiled-coil region" evidence="2">
    <location>
        <begin position="571"/>
        <end position="605"/>
    </location>
</feature>
<feature type="region of interest" description="Disordered" evidence="3">
    <location>
        <begin position="478"/>
        <end position="528"/>
    </location>
</feature>
<dbReference type="eggNOG" id="KOG2027">
    <property type="taxonomic scope" value="Eukaryota"/>
</dbReference>
<dbReference type="PANTHER" id="PTHR12161">
    <property type="entry name" value="IST1 FAMILY MEMBER"/>
    <property type="match status" value="1"/>
</dbReference>
<accession>K3YGK0</accession>
<dbReference type="Pfam" id="PF03398">
    <property type="entry name" value="Ist1"/>
    <property type="match status" value="1"/>
</dbReference>
<dbReference type="EMBL" id="AGNK02003536">
    <property type="status" value="NOT_ANNOTATED_CDS"/>
    <property type="molecule type" value="Genomic_DNA"/>
</dbReference>
<feature type="compositionally biased region" description="Polar residues" evidence="3">
    <location>
        <begin position="634"/>
        <end position="652"/>
    </location>
</feature>
<dbReference type="HOGENOM" id="CLU_025967_0_0_1"/>
<reference evidence="5" key="1">
    <citation type="journal article" date="2012" name="Nat. Biotechnol.">
        <title>Reference genome sequence of the model plant Setaria.</title>
        <authorList>
            <person name="Bennetzen J.L."/>
            <person name="Schmutz J."/>
            <person name="Wang H."/>
            <person name="Percifield R."/>
            <person name="Hawkins J."/>
            <person name="Pontaroli A.C."/>
            <person name="Estep M."/>
            <person name="Feng L."/>
            <person name="Vaughn J.N."/>
            <person name="Grimwood J."/>
            <person name="Jenkins J."/>
            <person name="Barry K."/>
            <person name="Lindquist E."/>
            <person name="Hellsten U."/>
            <person name="Deshpande S."/>
            <person name="Wang X."/>
            <person name="Wu X."/>
            <person name="Mitros T."/>
            <person name="Triplett J."/>
            <person name="Yang X."/>
            <person name="Ye C.Y."/>
            <person name="Mauro-Herrera M."/>
            <person name="Wang L."/>
            <person name="Li P."/>
            <person name="Sharma M."/>
            <person name="Sharma R."/>
            <person name="Ronald P.C."/>
            <person name="Panaud O."/>
            <person name="Kellogg E.A."/>
            <person name="Brutnell T.P."/>
            <person name="Doust A.N."/>
            <person name="Tuskan G.A."/>
            <person name="Rokhsar D."/>
            <person name="Devos K.M."/>
        </authorList>
    </citation>
    <scope>NUCLEOTIDE SEQUENCE [LARGE SCALE GENOMIC DNA]</scope>
    <source>
        <strain evidence="5">cv. Yugu1</strain>
    </source>
</reference>
<evidence type="ECO:0000256" key="1">
    <source>
        <dbReference type="ARBA" id="ARBA00005536"/>
    </source>
</evidence>
<evidence type="ECO:0000313" key="5">
    <source>
        <dbReference type="Proteomes" id="UP000004995"/>
    </source>
</evidence>
<dbReference type="Gramene" id="KQL00618">
    <property type="protein sequence ID" value="KQL00618"/>
    <property type="gene ID" value="SETIT_013368mg"/>
</dbReference>
<dbReference type="Proteomes" id="UP000004995">
    <property type="component" value="Unassembled WGS sequence"/>
</dbReference>
<reference evidence="4" key="2">
    <citation type="submission" date="2018-08" db="UniProtKB">
        <authorList>
            <consortium name="EnsemblPlants"/>
        </authorList>
    </citation>
    <scope>IDENTIFICATION</scope>
    <source>
        <strain evidence="4">Yugu1</strain>
    </source>
</reference>
<feature type="region of interest" description="Disordered" evidence="3">
    <location>
        <begin position="350"/>
        <end position="462"/>
    </location>
</feature>
<dbReference type="InterPro" id="IPR005061">
    <property type="entry name" value="Ist1"/>
</dbReference>
<dbReference type="AlphaFoldDB" id="K3YGK0"/>
<sequence>MFQRAGPILHTWRYTDTRHGARHLEAIASILLLHGCAPVSRRVSSSRRAASCIDWFVTLVRGMPQEIGIPAVRSGDRNPSLLSSEANPSPSLLTPARVLLSPDFAQIESPAARSSDQAAHRPRRAGGVMSMLDAFFKGGGGGFRGAKCKTLLKLTIPRIKLLRNRRELQLRQMRRDIAKLLEAGQEATARIRVEHIIREENMMAAQEILELFCELVAVRLPVIEAKKECPIDLKEAISSICFAAPRCADLPELMQVQMMFATKYGKEFVAAASELMPDCGVNRQIIELLSIRPPPVDAKLKLLKEIAEEHEVDWDPSETETEFLKPHEDLLNGPTYFNGSTLPLPKEKHEETLAASAAEQPDEDYESDTGLDSLDLPEVPKAAIRPPTDAPSTPDIGPHDQSSQSTPHEFSNPNLPSVPKAAVCPPPDVPSTHDIGPHAQTSQSIPHEFSNPTDLEENPTADGIFKIQMKSLEHLISGPSAQSSMPDLPNEKKQFIPFASPPPVVATSSMEKNESIPSPSPSPVNPVEPEIFTKKIDEVPPTDYMFSKQPEQVHTISPTGSGAEIDLDDVLSAAQAAAESAERAASAARAAANLAQLRIADLKKNTRSYSDGVPQESHHQTEPTQKPVFDHQDSFTNNTQDYVPSHVPQRSPSLEDDPYFSYPNLFSPPKP</sequence>
<dbReference type="OMA" id="EIFKPHE"/>
<organism evidence="4 5">
    <name type="scientific">Setaria italica</name>
    <name type="common">Foxtail millet</name>
    <name type="synonym">Panicum italicum</name>
    <dbReference type="NCBI Taxonomy" id="4555"/>
    <lineage>
        <taxon>Eukaryota</taxon>
        <taxon>Viridiplantae</taxon>
        <taxon>Streptophyta</taxon>
        <taxon>Embryophyta</taxon>
        <taxon>Tracheophyta</taxon>
        <taxon>Spermatophyta</taxon>
        <taxon>Magnoliopsida</taxon>
        <taxon>Liliopsida</taxon>
        <taxon>Poales</taxon>
        <taxon>Poaceae</taxon>
        <taxon>PACMAD clade</taxon>
        <taxon>Panicoideae</taxon>
        <taxon>Panicodae</taxon>
        <taxon>Paniceae</taxon>
        <taxon>Cenchrinae</taxon>
        <taxon>Setaria</taxon>
    </lineage>
</organism>
<keyword evidence="2" id="KW-0175">Coiled coil</keyword>
<evidence type="ECO:0000313" key="4">
    <source>
        <dbReference type="EnsemblPlants" id="KQL00618"/>
    </source>
</evidence>
<dbReference type="Gene3D" id="1.20.1260.60">
    <property type="entry name" value="Vacuolar protein sorting-associated protein Ist1"/>
    <property type="match status" value="1"/>
</dbReference>
<feature type="compositionally biased region" description="Polar residues" evidence="3">
    <location>
        <begin position="439"/>
        <end position="453"/>
    </location>
</feature>
<dbReference type="FunFam" id="1.20.1260.60:FF:000003">
    <property type="entry name" value="IST1-like protein isoform A"/>
    <property type="match status" value="1"/>
</dbReference>
<keyword evidence="5" id="KW-1185">Reference proteome</keyword>
<dbReference type="EnsemblPlants" id="KQL00618">
    <property type="protein sequence ID" value="KQL00618"/>
    <property type="gene ID" value="SETIT_013368mg"/>
</dbReference>
<dbReference type="PANTHER" id="PTHR12161:SF5">
    <property type="entry name" value="IST1 HOMOLOG"/>
    <property type="match status" value="1"/>
</dbReference>
<comment type="similarity">
    <text evidence="1">Belongs to the IST1 family.</text>
</comment>
<feature type="compositionally biased region" description="Acidic residues" evidence="3">
    <location>
        <begin position="360"/>
        <end position="369"/>
    </location>
</feature>
<dbReference type="InterPro" id="IPR042277">
    <property type="entry name" value="IST1-like"/>
</dbReference>
<dbReference type="GO" id="GO:0015031">
    <property type="term" value="P:protein transport"/>
    <property type="evidence" value="ECO:0007669"/>
    <property type="project" value="InterPro"/>
</dbReference>
<dbReference type="GO" id="GO:0008104">
    <property type="term" value="P:intracellular protein localization"/>
    <property type="evidence" value="ECO:0000318"/>
    <property type="project" value="GO_Central"/>
</dbReference>